<name>A0ACC1L552_9FUNG</name>
<gene>
    <name evidence="1" type="ORF">H4R21_002930</name>
</gene>
<evidence type="ECO:0000313" key="2">
    <source>
        <dbReference type="Proteomes" id="UP001140087"/>
    </source>
</evidence>
<keyword evidence="2" id="KW-1185">Reference proteome</keyword>
<accession>A0ACC1L552</accession>
<reference evidence="1" key="1">
    <citation type="submission" date="2022-07" db="EMBL/GenBank/DDBJ databases">
        <title>Phylogenomic reconstructions and comparative analyses of Kickxellomycotina fungi.</title>
        <authorList>
            <person name="Reynolds N.K."/>
            <person name="Stajich J.E."/>
            <person name="Barry K."/>
            <person name="Grigoriev I.V."/>
            <person name="Crous P."/>
            <person name="Smith M.E."/>
        </authorList>
    </citation>
    <scope>NUCLEOTIDE SEQUENCE</scope>
    <source>
        <strain evidence="1">BCRC 34780</strain>
    </source>
</reference>
<dbReference type="Proteomes" id="UP001140087">
    <property type="component" value="Unassembled WGS sequence"/>
</dbReference>
<evidence type="ECO:0000313" key="1">
    <source>
        <dbReference type="EMBL" id="KAJ2801069.1"/>
    </source>
</evidence>
<protein>
    <submittedName>
        <fullName evidence="1">Uncharacterized protein</fullName>
    </submittedName>
</protein>
<proteinExistence type="predicted"/>
<organism evidence="1 2">
    <name type="scientific">Coemansia helicoidea</name>
    <dbReference type="NCBI Taxonomy" id="1286919"/>
    <lineage>
        <taxon>Eukaryota</taxon>
        <taxon>Fungi</taxon>
        <taxon>Fungi incertae sedis</taxon>
        <taxon>Zoopagomycota</taxon>
        <taxon>Kickxellomycotina</taxon>
        <taxon>Kickxellomycetes</taxon>
        <taxon>Kickxellales</taxon>
        <taxon>Kickxellaceae</taxon>
        <taxon>Coemansia</taxon>
    </lineage>
</organism>
<sequence>MQPSPALLGAPYAGLPSAFYALSPIHPAAAEAFAGDGGVRGDAARGGATGALLAQPLSGYPQRTGYYCPPHHTDPPQQPGLAAHARDDRDHATGAGDLLTRRLSALTLGNSAGDVQPPALDRRPSAGVIGQRRLSSKPSFGQQIGLSHKTPSQLSLAQLWSQGTPLGDTGAGTPLAAQFADYHGALSTPASSVRLSASSATLLALHSAGGRDPGADTRDSSARPSMDEQSFRRGLPQTYAGFELGPGTD</sequence>
<comment type="caution">
    <text evidence="1">The sequence shown here is derived from an EMBL/GenBank/DDBJ whole genome shotgun (WGS) entry which is preliminary data.</text>
</comment>
<dbReference type="EMBL" id="JANBUN010000838">
    <property type="protein sequence ID" value="KAJ2801069.1"/>
    <property type="molecule type" value="Genomic_DNA"/>
</dbReference>